<dbReference type="EMBL" id="JADOXO010001088">
    <property type="protein sequence ID" value="KAF9798161.1"/>
    <property type="molecule type" value="Genomic_DNA"/>
</dbReference>
<reference evidence="2" key="1">
    <citation type="submission" date="2020-11" db="EMBL/GenBank/DDBJ databases">
        <authorList>
            <person name="Koelle M."/>
            <person name="Horta M.A.C."/>
            <person name="Nowrousian M."/>
            <person name="Ohm R.A."/>
            <person name="Benz P."/>
            <person name="Pilgard A."/>
        </authorList>
    </citation>
    <scope>NUCLEOTIDE SEQUENCE</scope>
    <source>
        <strain evidence="2">FPRL280</strain>
    </source>
</reference>
<dbReference type="AlphaFoldDB" id="A0A8H7NRW6"/>
<evidence type="ECO:0000256" key="1">
    <source>
        <dbReference type="SAM" id="MobiDB-lite"/>
    </source>
</evidence>
<protein>
    <submittedName>
        <fullName evidence="2">Uncharacterized protein</fullName>
    </submittedName>
</protein>
<evidence type="ECO:0000313" key="2">
    <source>
        <dbReference type="EMBL" id="KAF9798161.1"/>
    </source>
</evidence>
<feature type="compositionally biased region" description="Low complexity" evidence="1">
    <location>
        <begin position="77"/>
        <end position="89"/>
    </location>
</feature>
<feature type="region of interest" description="Disordered" evidence="1">
    <location>
        <begin position="70"/>
        <end position="99"/>
    </location>
</feature>
<gene>
    <name evidence="2" type="ORF">IEO21_10783</name>
</gene>
<reference evidence="2" key="2">
    <citation type="journal article" name="Front. Microbiol.">
        <title>Degradative Capacity of Two Strains of Rhodonia placenta: From Phenotype to Genotype.</title>
        <authorList>
            <person name="Kolle M."/>
            <person name="Horta M.A.C."/>
            <person name="Nowrousian M."/>
            <person name="Ohm R.A."/>
            <person name="Benz J.P."/>
            <person name="Pilgard A."/>
        </authorList>
    </citation>
    <scope>NUCLEOTIDE SEQUENCE</scope>
    <source>
        <strain evidence="2">FPRL280</strain>
    </source>
</reference>
<feature type="compositionally biased region" description="Polar residues" evidence="1">
    <location>
        <begin position="1"/>
        <end position="14"/>
    </location>
</feature>
<feature type="region of interest" description="Disordered" evidence="1">
    <location>
        <begin position="1"/>
        <end position="52"/>
    </location>
</feature>
<comment type="caution">
    <text evidence="2">The sequence shown here is derived from an EMBL/GenBank/DDBJ whole genome shotgun (WGS) entry which is preliminary data.</text>
</comment>
<organism evidence="2 3">
    <name type="scientific">Rhodonia placenta</name>
    <dbReference type="NCBI Taxonomy" id="104341"/>
    <lineage>
        <taxon>Eukaryota</taxon>
        <taxon>Fungi</taxon>
        <taxon>Dikarya</taxon>
        <taxon>Basidiomycota</taxon>
        <taxon>Agaricomycotina</taxon>
        <taxon>Agaricomycetes</taxon>
        <taxon>Polyporales</taxon>
        <taxon>Adustoporiaceae</taxon>
        <taxon>Rhodonia</taxon>
    </lineage>
</organism>
<accession>A0A8H7NRW6</accession>
<name>A0A8H7NRW6_9APHY</name>
<proteinExistence type="predicted"/>
<sequence length="135" mass="14904">MEVGLSASSISGDATESHPLTRRRLPWTADDSSISDTESHAASDRATAAGEDELTRNLKGMPFLITPESSVLNHPLSSSDDASGTATDSQTRLGQQPTRRRGCCQKIWYVVPFTYLLFRWVDTTFVSHTSIYRQP</sequence>
<dbReference type="Proteomes" id="UP000639403">
    <property type="component" value="Unassembled WGS sequence"/>
</dbReference>
<evidence type="ECO:0000313" key="3">
    <source>
        <dbReference type="Proteomes" id="UP000639403"/>
    </source>
</evidence>